<reference evidence="10" key="2">
    <citation type="submission" date="2014-02" db="EMBL/GenBank/DDBJ databases">
        <title>Complete DNA sequence of /Kuraishia capsulata/ illustrates novel genomic features among budding yeasts (/Saccharomycotina/).</title>
        <authorList>
            <person name="Morales L."/>
            <person name="Noel B."/>
            <person name="Porcel B."/>
            <person name="Marcet-Houben M."/>
            <person name="Hullo M-F."/>
            <person name="Sacerdot C."/>
            <person name="Tekaia F."/>
            <person name="Leh-Louis V."/>
            <person name="Despons L."/>
            <person name="Khanna V."/>
            <person name="Aury J-M."/>
            <person name="Barbe V."/>
            <person name="Couloux A."/>
            <person name="Labadie K."/>
            <person name="Pelletier E."/>
            <person name="Souciet J-L."/>
            <person name="Boekhout T."/>
            <person name="Gabaldon T."/>
            <person name="Wincker P."/>
            <person name="Dujon B."/>
        </authorList>
    </citation>
    <scope>NUCLEOTIDE SEQUENCE</scope>
    <source>
        <strain evidence="10">CBS 1993</strain>
    </source>
</reference>
<evidence type="ECO:0000256" key="4">
    <source>
        <dbReference type="ARBA" id="ARBA00022801"/>
    </source>
</evidence>
<evidence type="ECO:0000256" key="2">
    <source>
        <dbReference type="ARBA" id="ARBA00006745"/>
    </source>
</evidence>
<keyword evidence="4 8" id="KW-0378">Hydrolase</keyword>
<dbReference type="SUPFAM" id="SSF51556">
    <property type="entry name" value="Metallo-dependent hydrolases"/>
    <property type="match status" value="1"/>
</dbReference>
<dbReference type="Pfam" id="PF01979">
    <property type="entry name" value="Amidohydro_1"/>
    <property type="match status" value="1"/>
</dbReference>
<dbReference type="InterPro" id="IPR006680">
    <property type="entry name" value="Amidohydro-rel"/>
</dbReference>
<dbReference type="RefSeq" id="XP_022460102.1">
    <property type="nucleotide sequence ID" value="XM_022600791.1"/>
</dbReference>
<evidence type="ECO:0000256" key="5">
    <source>
        <dbReference type="ARBA" id="ARBA00022833"/>
    </source>
</evidence>
<dbReference type="GO" id="GO:0008892">
    <property type="term" value="F:guanine deaminase activity"/>
    <property type="evidence" value="ECO:0007669"/>
    <property type="project" value="UniProtKB-UniRule"/>
</dbReference>
<sequence>MTQPFLPQIASPALQSLRFTVYYGTIAHTPELGRLEVLYNTAVGVDKAGQIAFIQPETVDPVQAATSYDSSLSAENIDVVDISGSENQFFFPGFIDTHIHAPQFPNCGIFGNATLLDWLETYTFPLESSFKDLDIAADIYAKVVERTLANGTTAASYYATIHPLATNLLADMAMMKGQRALIGKCCMNQNSPQHYIETLEECQKSTNQVLEHIHRRDAKGLLIKPIITPRFAGSCTEDLLRWLGDLRSKNDYHCQTHLSENKAEIEWTMKLFPDFKNYTDIYEKTNLLGHKTILAHCVHLTDEERDVIASHGSGISHCPTSNSSITSGEARIRWLLESGVNVSLGTDCSGGFTPSILSVARQAHLVSRHLVMKTEVEAEKLSSNDVLYLATMGGAKALDMADSLGSFAVGKKWECQMIDLACEGSPVDTFKYQEPRWESSERAEAEHRFQDLIDKWLFNGDDRNVRRVYVNGRCVVKK</sequence>
<dbReference type="InterPro" id="IPR011059">
    <property type="entry name" value="Metal-dep_hydrolase_composite"/>
</dbReference>
<dbReference type="FunFam" id="3.20.20.140:FF:000022">
    <property type="entry name" value="Guanine deaminase"/>
    <property type="match status" value="1"/>
</dbReference>
<dbReference type="Gene3D" id="2.30.40.10">
    <property type="entry name" value="Urease, subunit C, domain 1"/>
    <property type="match status" value="1"/>
</dbReference>
<dbReference type="GO" id="GO:0008270">
    <property type="term" value="F:zinc ion binding"/>
    <property type="evidence" value="ECO:0007669"/>
    <property type="project" value="UniProtKB-UniRule"/>
</dbReference>
<dbReference type="OrthoDB" id="194468at2759"/>
<evidence type="ECO:0000256" key="3">
    <source>
        <dbReference type="ARBA" id="ARBA00022723"/>
    </source>
</evidence>
<evidence type="ECO:0000256" key="6">
    <source>
        <dbReference type="ARBA" id="ARBA00051148"/>
    </source>
</evidence>
<dbReference type="Proteomes" id="UP000019384">
    <property type="component" value="Unassembled WGS sequence"/>
</dbReference>
<evidence type="ECO:0000259" key="9">
    <source>
        <dbReference type="Pfam" id="PF01979"/>
    </source>
</evidence>
<accession>W6MNC1</accession>
<comment type="cofactor">
    <cofactor evidence="8">
        <name>Zn(2+)</name>
        <dbReference type="ChEBI" id="CHEBI:29105"/>
    </cofactor>
    <text evidence="8">Binds 1 zinc ion per subunit.</text>
</comment>
<dbReference type="AlphaFoldDB" id="W6MNC1"/>
<keyword evidence="3 8" id="KW-0479">Metal-binding</keyword>
<dbReference type="PANTHER" id="PTHR11271">
    <property type="entry name" value="GUANINE DEAMINASE"/>
    <property type="match status" value="1"/>
</dbReference>
<protein>
    <recommendedName>
        <fullName evidence="8">Guanine deaminase</fullName>
        <shortName evidence="8">Guanase</shortName>
        <ecNumber evidence="8">3.5.4.3</ecNumber>
    </recommendedName>
    <alternativeName>
        <fullName evidence="8">Guanine aminohydrolase</fullName>
    </alternativeName>
</protein>
<dbReference type="HOGENOM" id="CLU_012358_0_1_1"/>
<feature type="domain" description="Amidohydrolase-related" evidence="9">
    <location>
        <begin position="91"/>
        <end position="475"/>
    </location>
</feature>
<evidence type="ECO:0000256" key="1">
    <source>
        <dbReference type="ARBA" id="ARBA00004984"/>
    </source>
</evidence>
<gene>
    <name evidence="10" type="ORF">KUCA_T00004092001</name>
</gene>
<evidence type="ECO:0000256" key="8">
    <source>
        <dbReference type="RuleBase" id="RU366009"/>
    </source>
</evidence>
<dbReference type="EC" id="3.5.4.3" evidence="8"/>
<proteinExistence type="inferred from homology"/>
<comment type="pathway">
    <text evidence="1 8">Purine metabolism; guanine degradation; xanthine from guanine: step 1/1.</text>
</comment>
<dbReference type="UniPathway" id="UPA00603">
    <property type="reaction ID" value="UER00660"/>
</dbReference>
<dbReference type="Gene3D" id="3.20.20.140">
    <property type="entry name" value="Metal-dependent hydrolases"/>
    <property type="match status" value="1"/>
</dbReference>
<dbReference type="GO" id="GO:0005829">
    <property type="term" value="C:cytosol"/>
    <property type="evidence" value="ECO:0007669"/>
    <property type="project" value="TreeGrafter"/>
</dbReference>
<evidence type="ECO:0000313" key="11">
    <source>
        <dbReference type="Proteomes" id="UP000019384"/>
    </source>
</evidence>
<dbReference type="EMBL" id="HG793129">
    <property type="protein sequence ID" value="CDK28111.1"/>
    <property type="molecule type" value="Genomic_DNA"/>
</dbReference>
<dbReference type="NCBIfam" id="TIGR02967">
    <property type="entry name" value="guan_deamin"/>
    <property type="match status" value="1"/>
</dbReference>
<reference evidence="10" key="1">
    <citation type="submission" date="2013-12" db="EMBL/GenBank/DDBJ databases">
        <authorList>
            <person name="Genoscope - CEA"/>
        </authorList>
    </citation>
    <scope>NUCLEOTIDE SEQUENCE</scope>
    <source>
        <strain evidence="10">CBS 1993</strain>
    </source>
</reference>
<dbReference type="PANTHER" id="PTHR11271:SF6">
    <property type="entry name" value="GUANINE DEAMINASE"/>
    <property type="match status" value="1"/>
</dbReference>
<comment type="catalytic activity">
    <reaction evidence="6 8">
        <text>guanine + H2O + H(+) = xanthine + NH4(+)</text>
        <dbReference type="Rhea" id="RHEA:14665"/>
        <dbReference type="ChEBI" id="CHEBI:15377"/>
        <dbReference type="ChEBI" id="CHEBI:15378"/>
        <dbReference type="ChEBI" id="CHEBI:16235"/>
        <dbReference type="ChEBI" id="CHEBI:17712"/>
        <dbReference type="ChEBI" id="CHEBI:28938"/>
        <dbReference type="EC" id="3.5.4.3"/>
    </reaction>
</comment>
<keyword evidence="5 8" id="KW-0862">Zinc</keyword>
<dbReference type="InterPro" id="IPR014311">
    <property type="entry name" value="Guanine_deaminase"/>
</dbReference>
<evidence type="ECO:0000256" key="7">
    <source>
        <dbReference type="ARBA" id="ARBA00056079"/>
    </source>
</evidence>
<dbReference type="GeneID" id="34521490"/>
<organism evidence="10 11">
    <name type="scientific">Kuraishia capsulata CBS 1993</name>
    <dbReference type="NCBI Taxonomy" id="1382522"/>
    <lineage>
        <taxon>Eukaryota</taxon>
        <taxon>Fungi</taxon>
        <taxon>Dikarya</taxon>
        <taxon>Ascomycota</taxon>
        <taxon>Saccharomycotina</taxon>
        <taxon>Pichiomycetes</taxon>
        <taxon>Pichiales</taxon>
        <taxon>Pichiaceae</taxon>
        <taxon>Kuraishia</taxon>
    </lineage>
</organism>
<dbReference type="InterPro" id="IPR051607">
    <property type="entry name" value="Metallo-dep_hydrolases"/>
</dbReference>
<name>W6MNC1_9ASCO</name>
<dbReference type="InterPro" id="IPR032466">
    <property type="entry name" value="Metal_Hydrolase"/>
</dbReference>
<comment type="function">
    <text evidence="7 8">Catalyzes the hydrolytic deamination of guanine, producing xanthine and ammonia.</text>
</comment>
<dbReference type="GO" id="GO:0006147">
    <property type="term" value="P:guanine catabolic process"/>
    <property type="evidence" value="ECO:0007669"/>
    <property type="project" value="UniProtKB-UniRule"/>
</dbReference>
<comment type="similarity">
    <text evidence="2 8">Belongs to the metallo-dependent hydrolases superfamily. ATZ/TRZ family.</text>
</comment>
<dbReference type="STRING" id="1382522.W6MNC1"/>
<evidence type="ECO:0000313" key="10">
    <source>
        <dbReference type="EMBL" id="CDK28111.1"/>
    </source>
</evidence>
<keyword evidence="11" id="KW-1185">Reference proteome</keyword>